<feature type="transmembrane region" description="Helical" evidence="1">
    <location>
        <begin position="76"/>
        <end position="99"/>
    </location>
</feature>
<protein>
    <submittedName>
        <fullName evidence="3">Copper transporter</fullName>
    </submittedName>
</protein>
<proteinExistence type="predicted"/>
<name>A0A1I7W861_HETBA</name>
<dbReference type="WBParaSite" id="Hba_00832">
    <property type="protein sequence ID" value="Hba_00832"/>
    <property type="gene ID" value="Hba_00832"/>
</dbReference>
<keyword evidence="1" id="KW-0472">Membrane</keyword>
<sequence>MSMKAALLGGEPLPCERFCDHIVFTADPYRRLFAYSSLSDSAIGWIVLMASIAFIVFYLIEIFYKTICLIKRSLTTKLFLIFIVKYSATNIGFETILLFEVLA</sequence>
<keyword evidence="1" id="KW-1133">Transmembrane helix</keyword>
<evidence type="ECO:0000313" key="2">
    <source>
        <dbReference type="Proteomes" id="UP000095283"/>
    </source>
</evidence>
<feature type="transmembrane region" description="Helical" evidence="1">
    <location>
        <begin position="42"/>
        <end position="64"/>
    </location>
</feature>
<dbReference type="Proteomes" id="UP000095283">
    <property type="component" value="Unplaced"/>
</dbReference>
<keyword evidence="2" id="KW-1185">Reference proteome</keyword>
<evidence type="ECO:0000313" key="3">
    <source>
        <dbReference type="WBParaSite" id="Hba_00832"/>
    </source>
</evidence>
<accession>A0A1I7W861</accession>
<reference evidence="3" key="1">
    <citation type="submission" date="2016-11" db="UniProtKB">
        <authorList>
            <consortium name="WormBaseParasite"/>
        </authorList>
    </citation>
    <scope>IDENTIFICATION</scope>
</reference>
<keyword evidence="1" id="KW-0812">Transmembrane</keyword>
<organism evidence="2 3">
    <name type="scientific">Heterorhabditis bacteriophora</name>
    <name type="common">Entomopathogenic nematode worm</name>
    <dbReference type="NCBI Taxonomy" id="37862"/>
    <lineage>
        <taxon>Eukaryota</taxon>
        <taxon>Metazoa</taxon>
        <taxon>Ecdysozoa</taxon>
        <taxon>Nematoda</taxon>
        <taxon>Chromadorea</taxon>
        <taxon>Rhabditida</taxon>
        <taxon>Rhabditina</taxon>
        <taxon>Rhabditomorpha</taxon>
        <taxon>Strongyloidea</taxon>
        <taxon>Heterorhabditidae</taxon>
        <taxon>Heterorhabditis</taxon>
    </lineage>
</organism>
<dbReference type="AlphaFoldDB" id="A0A1I7W861"/>
<evidence type="ECO:0000256" key="1">
    <source>
        <dbReference type="SAM" id="Phobius"/>
    </source>
</evidence>